<sequence>MSPPSRSSTSRSTRRRSTCLPPSEWMTCPASRSRPTPPPRRPTHPALAEATAAGFEAESIISVSFLLFLFSLIWMDMRFFIVCRSKVLDFYLDCSIVDLGILV</sequence>
<keyword evidence="4" id="KW-1185">Reference proteome</keyword>
<dbReference type="Proteomes" id="UP001327560">
    <property type="component" value="Chromosome 2"/>
</dbReference>
<feature type="transmembrane region" description="Helical" evidence="2">
    <location>
        <begin position="60"/>
        <end position="81"/>
    </location>
</feature>
<evidence type="ECO:0000256" key="2">
    <source>
        <dbReference type="SAM" id="Phobius"/>
    </source>
</evidence>
<dbReference type="EMBL" id="CP136891">
    <property type="protein sequence ID" value="WOK98745.1"/>
    <property type="molecule type" value="Genomic_DNA"/>
</dbReference>
<organism evidence="3 4">
    <name type="scientific">Canna indica</name>
    <name type="common">Indian-shot</name>
    <dbReference type="NCBI Taxonomy" id="4628"/>
    <lineage>
        <taxon>Eukaryota</taxon>
        <taxon>Viridiplantae</taxon>
        <taxon>Streptophyta</taxon>
        <taxon>Embryophyta</taxon>
        <taxon>Tracheophyta</taxon>
        <taxon>Spermatophyta</taxon>
        <taxon>Magnoliopsida</taxon>
        <taxon>Liliopsida</taxon>
        <taxon>Zingiberales</taxon>
        <taxon>Cannaceae</taxon>
        <taxon>Canna</taxon>
    </lineage>
</organism>
<keyword evidence="2" id="KW-0472">Membrane</keyword>
<feature type="region of interest" description="Disordered" evidence="1">
    <location>
        <begin position="1"/>
        <end position="45"/>
    </location>
</feature>
<name>A0AAQ3Q4W7_9LILI</name>
<proteinExistence type="predicted"/>
<keyword evidence="2" id="KW-1133">Transmembrane helix</keyword>
<protein>
    <submittedName>
        <fullName evidence="3">Uncharacterized protein</fullName>
    </submittedName>
</protein>
<gene>
    <name evidence="3" type="ORF">Cni_G07457</name>
</gene>
<keyword evidence="2" id="KW-0812">Transmembrane</keyword>
<evidence type="ECO:0000256" key="1">
    <source>
        <dbReference type="SAM" id="MobiDB-lite"/>
    </source>
</evidence>
<evidence type="ECO:0000313" key="4">
    <source>
        <dbReference type="Proteomes" id="UP001327560"/>
    </source>
</evidence>
<evidence type="ECO:0000313" key="3">
    <source>
        <dbReference type="EMBL" id="WOK98745.1"/>
    </source>
</evidence>
<feature type="compositionally biased region" description="Low complexity" evidence="1">
    <location>
        <begin position="1"/>
        <end position="11"/>
    </location>
</feature>
<accession>A0AAQ3Q4W7</accession>
<dbReference type="AlphaFoldDB" id="A0AAQ3Q4W7"/>
<reference evidence="3 4" key="1">
    <citation type="submission" date="2023-10" db="EMBL/GenBank/DDBJ databases">
        <title>Chromosome-scale genome assembly provides insights into flower coloration mechanisms of Canna indica.</title>
        <authorList>
            <person name="Li C."/>
        </authorList>
    </citation>
    <scope>NUCLEOTIDE SEQUENCE [LARGE SCALE GENOMIC DNA]</scope>
    <source>
        <tissue evidence="3">Flower</tissue>
    </source>
</reference>